<dbReference type="BioCyc" id="MMAZ1236903:G139K-35-MONOMER"/>
<sequence length="40" mass="4485">MPLLKLQKSRVFGVDLSRPPAGKIYFPFKAAKITGFDSLF</sequence>
<dbReference type="EMBL" id="CP004144">
    <property type="protein sequence ID" value="AGF95495.1"/>
    <property type="molecule type" value="Genomic_DNA"/>
</dbReference>
<dbReference type="HOGENOM" id="CLU_3282855_0_0_2"/>
<reference evidence="1 2" key="1">
    <citation type="journal article" date="2013" name="Genome Announc.">
        <title>Complete Genome of a Methanosarcina mazei Strain Isolated from Sediment Samples from an Amazonian Flooded Area.</title>
        <authorList>
            <person name="Assis das Gracas D."/>
            <person name="Thiago Juca Ramos R."/>
            <person name="Vieira Araujo A.C."/>
            <person name="Zahlouth R."/>
            <person name="Ribeiro Carneiro A."/>
            <person name="Souza Lopes T."/>
            <person name="Azevedo Barauna R."/>
            <person name="Azevedo V."/>
            <person name="Cruz Schneider M.P."/>
            <person name="Pellizari V.H."/>
            <person name="Silva A."/>
        </authorList>
    </citation>
    <scope>NUCLEOTIDE SEQUENCE [LARGE SCALE GENOMIC DNA]</scope>
    <source>
        <strain evidence="1 2">Tuc01</strain>
    </source>
</reference>
<dbReference type="AlphaFoldDB" id="M1PZR6"/>
<dbReference type="Proteomes" id="UP000011718">
    <property type="component" value="Chromosome"/>
</dbReference>
<protein>
    <submittedName>
        <fullName evidence="1">Uncharacterized protein</fullName>
    </submittedName>
</protein>
<evidence type="ECO:0000313" key="1">
    <source>
        <dbReference type="EMBL" id="AGF95495.1"/>
    </source>
</evidence>
<proteinExistence type="predicted"/>
<evidence type="ECO:0000313" key="2">
    <source>
        <dbReference type="Proteomes" id="UP000011718"/>
    </source>
</evidence>
<accession>M1PZR6</accession>
<name>M1PZR6_METMZ</name>
<organism evidence="1 2">
    <name type="scientific">Methanosarcina mazei Tuc01</name>
    <dbReference type="NCBI Taxonomy" id="1236903"/>
    <lineage>
        <taxon>Archaea</taxon>
        <taxon>Methanobacteriati</taxon>
        <taxon>Methanobacteriota</taxon>
        <taxon>Stenosarchaea group</taxon>
        <taxon>Methanomicrobia</taxon>
        <taxon>Methanosarcinales</taxon>
        <taxon>Methanosarcinaceae</taxon>
        <taxon>Methanosarcina</taxon>
    </lineage>
</organism>
<dbReference type="KEGG" id="mmaz:MmTuc01_0037"/>
<gene>
    <name evidence="1" type="ORF">MmTuc01_0037</name>
</gene>